<organism evidence="2 3">
    <name type="scientific">Brevibacillus reuszeri</name>
    <dbReference type="NCBI Taxonomy" id="54915"/>
    <lineage>
        <taxon>Bacteria</taxon>
        <taxon>Bacillati</taxon>
        <taxon>Bacillota</taxon>
        <taxon>Bacilli</taxon>
        <taxon>Bacillales</taxon>
        <taxon>Paenibacillaceae</taxon>
        <taxon>Brevibacillus</taxon>
    </lineage>
</organism>
<keyword evidence="4" id="KW-1185">Reference proteome</keyword>
<evidence type="ECO:0000313" key="2">
    <source>
        <dbReference type="EMBL" id="KNB74499.1"/>
    </source>
</evidence>
<dbReference type="EMBL" id="LGIQ01000002">
    <property type="protein sequence ID" value="KNB74499.1"/>
    <property type="molecule type" value="Genomic_DNA"/>
</dbReference>
<sequence>MRAGLKMEAFLFCKKSNNSIEKKLKWLYNSFKRKCLFVFAKLRAWTEYNERSIHFITKQHLGFE</sequence>
<gene>
    <name evidence="2" type="ORF">ADS79_02070</name>
    <name evidence="1" type="ORF">BRE01_15830</name>
</gene>
<dbReference type="EMBL" id="BJON01000006">
    <property type="protein sequence ID" value="GED67881.1"/>
    <property type="molecule type" value="Genomic_DNA"/>
</dbReference>
<dbReference type="PATRIC" id="fig|54915.3.peg.5569"/>
<dbReference type="AlphaFoldDB" id="A0A0K9Z0L7"/>
<protein>
    <submittedName>
        <fullName evidence="2">Uncharacterized protein</fullName>
    </submittedName>
</protein>
<name>A0A0K9Z0L7_9BACL</name>
<comment type="caution">
    <text evidence="2">The sequence shown here is derived from an EMBL/GenBank/DDBJ whole genome shotgun (WGS) entry which is preliminary data.</text>
</comment>
<evidence type="ECO:0000313" key="4">
    <source>
        <dbReference type="Proteomes" id="UP000319578"/>
    </source>
</evidence>
<dbReference type="Proteomes" id="UP000319578">
    <property type="component" value="Unassembled WGS sequence"/>
</dbReference>
<dbReference type="STRING" id="54915.ADS79_02070"/>
<reference evidence="2" key="2">
    <citation type="submission" date="2015-07" db="EMBL/GenBank/DDBJ databases">
        <title>MeaNS - Measles Nucleotide Surveillance Program.</title>
        <authorList>
            <person name="Tran T."/>
            <person name="Druce J."/>
        </authorList>
    </citation>
    <scope>NUCLEOTIDE SEQUENCE</scope>
    <source>
        <strain evidence="2">DSM 9887</strain>
    </source>
</reference>
<accession>A0A0K9Z0L7</accession>
<reference evidence="1 4" key="3">
    <citation type="submission" date="2019-06" db="EMBL/GenBank/DDBJ databases">
        <title>Whole genome shotgun sequence of Brevibacillus reuszeri NBRC 15719.</title>
        <authorList>
            <person name="Hosoyama A."/>
            <person name="Uohara A."/>
            <person name="Ohji S."/>
            <person name="Ichikawa N."/>
        </authorList>
    </citation>
    <scope>NUCLEOTIDE SEQUENCE [LARGE SCALE GENOMIC DNA]</scope>
    <source>
        <strain evidence="1 4">NBRC 15719</strain>
    </source>
</reference>
<evidence type="ECO:0000313" key="1">
    <source>
        <dbReference type="EMBL" id="GED67881.1"/>
    </source>
</evidence>
<proteinExistence type="predicted"/>
<evidence type="ECO:0000313" key="3">
    <source>
        <dbReference type="Proteomes" id="UP000036834"/>
    </source>
</evidence>
<reference evidence="3" key="1">
    <citation type="submission" date="2015-07" db="EMBL/GenBank/DDBJ databases">
        <title>Genome sequencing project for genomic taxonomy and phylogenomics of Bacillus-like bacteria.</title>
        <authorList>
            <person name="Liu B."/>
            <person name="Wang J."/>
            <person name="Zhu Y."/>
            <person name="Liu G."/>
            <person name="Chen Q."/>
            <person name="Chen Z."/>
            <person name="Lan J."/>
            <person name="Che J."/>
            <person name="Ge C."/>
            <person name="Shi H."/>
            <person name="Pan Z."/>
            <person name="Liu X."/>
        </authorList>
    </citation>
    <scope>NUCLEOTIDE SEQUENCE [LARGE SCALE GENOMIC DNA]</scope>
    <source>
        <strain evidence="3">DSM 9887</strain>
    </source>
</reference>
<dbReference type="Proteomes" id="UP000036834">
    <property type="component" value="Unassembled WGS sequence"/>
</dbReference>